<keyword evidence="2" id="KW-1185">Reference proteome</keyword>
<dbReference type="EMBL" id="JARIHO010000017">
    <property type="protein sequence ID" value="KAJ7348702.1"/>
    <property type="molecule type" value="Genomic_DNA"/>
</dbReference>
<dbReference type="Proteomes" id="UP001218218">
    <property type="component" value="Unassembled WGS sequence"/>
</dbReference>
<evidence type="ECO:0000313" key="2">
    <source>
        <dbReference type="Proteomes" id="UP001218218"/>
    </source>
</evidence>
<gene>
    <name evidence="1" type="ORF">DFH08DRAFT_698290</name>
</gene>
<reference evidence="1" key="1">
    <citation type="submission" date="2023-03" db="EMBL/GenBank/DDBJ databases">
        <title>Massive genome expansion in bonnet fungi (Mycena s.s.) driven by repeated elements and novel gene families across ecological guilds.</title>
        <authorList>
            <consortium name="Lawrence Berkeley National Laboratory"/>
            <person name="Harder C.B."/>
            <person name="Miyauchi S."/>
            <person name="Viragh M."/>
            <person name="Kuo A."/>
            <person name="Thoen E."/>
            <person name="Andreopoulos B."/>
            <person name="Lu D."/>
            <person name="Skrede I."/>
            <person name="Drula E."/>
            <person name="Henrissat B."/>
            <person name="Morin E."/>
            <person name="Kohler A."/>
            <person name="Barry K."/>
            <person name="LaButti K."/>
            <person name="Morin E."/>
            <person name="Salamov A."/>
            <person name="Lipzen A."/>
            <person name="Mereny Z."/>
            <person name="Hegedus B."/>
            <person name="Baldrian P."/>
            <person name="Stursova M."/>
            <person name="Weitz H."/>
            <person name="Taylor A."/>
            <person name="Grigoriev I.V."/>
            <person name="Nagy L.G."/>
            <person name="Martin F."/>
            <person name="Kauserud H."/>
        </authorList>
    </citation>
    <scope>NUCLEOTIDE SEQUENCE</scope>
    <source>
        <strain evidence="1">CBHHK002</strain>
    </source>
</reference>
<dbReference type="PROSITE" id="PS51257">
    <property type="entry name" value="PROKAR_LIPOPROTEIN"/>
    <property type="match status" value="1"/>
</dbReference>
<protein>
    <submittedName>
        <fullName evidence="1">Uncharacterized protein</fullName>
    </submittedName>
</protein>
<evidence type="ECO:0000313" key="1">
    <source>
        <dbReference type="EMBL" id="KAJ7348702.1"/>
    </source>
</evidence>
<organism evidence="1 2">
    <name type="scientific">Mycena albidolilacea</name>
    <dbReference type="NCBI Taxonomy" id="1033008"/>
    <lineage>
        <taxon>Eukaryota</taxon>
        <taxon>Fungi</taxon>
        <taxon>Dikarya</taxon>
        <taxon>Basidiomycota</taxon>
        <taxon>Agaricomycotina</taxon>
        <taxon>Agaricomycetes</taxon>
        <taxon>Agaricomycetidae</taxon>
        <taxon>Agaricales</taxon>
        <taxon>Marasmiineae</taxon>
        <taxon>Mycenaceae</taxon>
        <taxon>Mycena</taxon>
    </lineage>
</organism>
<name>A0AAD7ES09_9AGAR</name>
<dbReference type="AlphaFoldDB" id="A0AAD7ES09"/>
<proteinExistence type="predicted"/>
<comment type="caution">
    <text evidence="1">The sequence shown here is derived from an EMBL/GenBank/DDBJ whole genome shotgun (WGS) entry which is preliminary data.</text>
</comment>
<sequence length="94" mass="9867">MRQGSNPLVRRDTTVTYCGTVLSSGCESNTCQTYTGAPTCLRTPNVACAISTSNVLFCRGVACDGDCTPFIPCRLQGSNGVCVVPQTQSILVLS</sequence>
<accession>A0AAD7ES09</accession>